<dbReference type="Gramene" id="TraesJUL6A03G03369630.1">
    <property type="protein sequence ID" value="TraesJUL6A03G03369630.1.CDS1"/>
    <property type="gene ID" value="TraesJUL6A03G03369630"/>
</dbReference>
<protein>
    <submittedName>
        <fullName evidence="2">Uncharacterized protein</fullName>
    </submittedName>
</protein>
<dbReference type="Gramene" id="TraesRN6A0100575700.1">
    <property type="protein sequence ID" value="TraesRN6A0100575700.1"/>
    <property type="gene ID" value="TraesRN6A0100575700"/>
</dbReference>
<dbReference type="Gramene" id="TraesWEE_scaffold_023786_01G000100.1">
    <property type="protein sequence ID" value="TraesWEE_scaffold_023786_01G000100.1"/>
    <property type="gene ID" value="TraesWEE_scaffold_023786_01G000100"/>
</dbReference>
<dbReference type="Gramene" id="TraesCLE_scaffold_055871_01G000100.1">
    <property type="protein sequence ID" value="TraesCLE_scaffold_055871_01G000100.1"/>
    <property type="gene ID" value="TraesCLE_scaffold_055871_01G000100"/>
</dbReference>
<feature type="region of interest" description="Disordered" evidence="1">
    <location>
        <begin position="50"/>
        <end position="113"/>
    </location>
</feature>
<dbReference type="EnsemblPlants" id="TraesCS6A02G219300.1">
    <property type="protein sequence ID" value="TraesCS6A02G219300.1.cds1"/>
    <property type="gene ID" value="TraesCS6A02G219300"/>
</dbReference>
<dbReference type="Gramene" id="TraesCAD_scaffold_088812_01G000100.1">
    <property type="protein sequence ID" value="TraesCAD_scaffold_088812_01G000100.1"/>
    <property type="gene ID" value="TraesCAD_scaffold_088812_01G000100"/>
</dbReference>
<accession>A0A3B6NRU7</accession>
<proteinExistence type="predicted"/>
<dbReference type="Gramene" id="TraesPARA_EIv1.0_1946250.1">
    <property type="protein sequence ID" value="TraesPARA_EIv1.0_1946250.1.CDS1"/>
    <property type="gene ID" value="TraesPARA_EIv1.0_1946250"/>
</dbReference>
<dbReference type="AlphaFoldDB" id="A0A3B6NRU7"/>
<dbReference type="Gramene" id="TraesSYM6A03G03284690.1">
    <property type="protein sequence ID" value="TraesSYM6A03G03284690.1.CDS1"/>
    <property type="gene ID" value="TraesSYM6A03G03284690"/>
</dbReference>
<dbReference type="Gramene" id="TraesLAC6A03G03298750.1">
    <property type="protein sequence ID" value="TraesLAC6A03G03298750.1.CDS1"/>
    <property type="gene ID" value="TraesLAC6A03G03298750"/>
</dbReference>
<evidence type="ECO:0000313" key="3">
    <source>
        <dbReference type="Proteomes" id="UP000019116"/>
    </source>
</evidence>
<sequence>MVARAGVDDEATVSRLKTNSDGAGNSGGQRAWRYAEDGRRGMAVEVAKKGRQQGCGDADGLAGHAGDGRSGDEEAGVQKMAMRRSKRRGSAGGPARRPSEARCGGGDGQRRVG</sequence>
<dbReference type="Gramene" id="TraesCS6A03G0601300.1">
    <property type="protein sequence ID" value="TraesCS6A03G0601300.1.CDS1"/>
    <property type="gene ID" value="TraesCS6A03G0601300"/>
</dbReference>
<reference evidence="2" key="1">
    <citation type="submission" date="2018-08" db="EMBL/GenBank/DDBJ databases">
        <authorList>
            <person name="Rossello M."/>
        </authorList>
    </citation>
    <scope>NUCLEOTIDE SEQUENCE [LARGE SCALE GENOMIC DNA]</scope>
    <source>
        <strain evidence="2">cv. Chinese Spring</strain>
    </source>
</reference>
<dbReference type="Gramene" id="TraesJAG6A03G03336520.1">
    <property type="protein sequence ID" value="TraesJAG6A03G03336520.1.CDS1"/>
    <property type="gene ID" value="TraesJAG6A03G03336520"/>
</dbReference>
<dbReference type="Gramene" id="TraesMAC6A03G03342820.1">
    <property type="protein sequence ID" value="TraesMAC6A03G03342820.1.CDS1"/>
    <property type="gene ID" value="TraesMAC6A03G03342820"/>
</dbReference>
<dbReference type="Gramene" id="TraesARI6A03G03299510.1">
    <property type="protein sequence ID" value="TraesARI6A03G03299510.1.CDS1"/>
    <property type="gene ID" value="TraesARI6A03G03299510"/>
</dbReference>
<dbReference type="Proteomes" id="UP000019116">
    <property type="component" value="Chromosome 6A"/>
</dbReference>
<dbReference type="Gramene" id="TraesSTA6A03G03333750.1">
    <property type="protein sequence ID" value="TraesSTA6A03G03333750.1.CDS1"/>
    <property type="gene ID" value="TraesSTA6A03G03333750"/>
</dbReference>
<keyword evidence="3" id="KW-1185">Reference proteome</keyword>
<feature type="region of interest" description="Disordered" evidence="1">
    <location>
        <begin position="1"/>
        <end position="31"/>
    </location>
</feature>
<name>A0A3B6NRU7_WHEAT</name>
<dbReference type="Gramene" id="TraesROB_scaffold_020276_01G000100.1">
    <property type="protein sequence ID" value="TraesROB_scaffold_020276_01G000100.1"/>
    <property type="gene ID" value="TraesROB_scaffold_020276_01G000100"/>
</dbReference>
<evidence type="ECO:0000256" key="1">
    <source>
        <dbReference type="SAM" id="MobiDB-lite"/>
    </source>
</evidence>
<organism evidence="2">
    <name type="scientific">Triticum aestivum</name>
    <name type="common">Wheat</name>
    <dbReference type="NCBI Taxonomy" id="4565"/>
    <lineage>
        <taxon>Eukaryota</taxon>
        <taxon>Viridiplantae</taxon>
        <taxon>Streptophyta</taxon>
        <taxon>Embryophyta</taxon>
        <taxon>Tracheophyta</taxon>
        <taxon>Spermatophyta</taxon>
        <taxon>Magnoliopsida</taxon>
        <taxon>Liliopsida</taxon>
        <taxon>Poales</taxon>
        <taxon>Poaceae</taxon>
        <taxon>BOP clade</taxon>
        <taxon>Pooideae</taxon>
        <taxon>Triticodae</taxon>
        <taxon>Triticeae</taxon>
        <taxon>Triticinae</taxon>
        <taxon>Triticum</taxon>
    </lineage>
</organism>
<evidence type="ECO:0000313" key="2">
    <source>
        <dbReference type="EnsemblPlants" id="TraesCS6A02G219300.1.cds1"/>
    </source>
</evidence>
<dbReference type="Gramene" id="TraesCS6A02G219300.1">
    <property type="protein sequence ID" value="TraesCS6A02G219300.1.cds1"/>
    <property type="gene ID" value="TraesCS6A02G219300"/>
</dbReference>
<reference evidence="2" key="2">
    <citation type="submission" date="2018-10" db="UniProtKB">
        <authorList>
            <consortium name="EnsemblPlants"/>
        </authorList>
    </citation>
    <scope>IDENTIFICATION</scope>
</reference>
<dbReference type="Gramene" id="TraesNOR6A03G03375650.1">
    <property type="protein sequence ID" value="TraesNOR6A03G03375650.1.CDS1"/>
    <property type="gene ID" value="TraesNOR6A03G03375650"/>
</dbReference>
<dbReference type="Gramene" id="TraesLDM6A03G03346560.1">
    <property type="protein sequence ID" value="TraesLDM6A03G03346560.1.CDS1"/>
    <property type="gene ID" value="TraesLDM6A03G03346560"/>
</dbReference>
<feature type="compositionally biased region" description="Low complexity" evidence="1">
    <location>
        <begin position="54"/>
        <end position="64"/>
    </location>
</feature>